<dbReference type="InterPro" id="IPR050491">
    <property type="entry name" value="AmpC-like"/>
</dbReference>
<dbReference type="Proteomes" id="UP001261871">
    <property type="component" value="Unassembled WGS sequence"/>
</dbReference>
<evidence type="ECO:0000313" key="3">
    <source>
        <dbReference type="Proteomes" id="UP001261871"/>
    </source>
</evidence>
<sequence>MKNFLFTLLATGFLIQTGFAQNFDKAKLDEYFNVLETNNKFMGSAAISQNGKIIYTKQIGFSDIENKVKPNDNTKYRIGSISKTFTTVLVFKAIEANKLKLTDKLNQYFPEVPNANEITISNLLNHRSGIHNFTDDVEYSKWDTKKTSEKELLATIIKGGSDFKPDAKASYSNSNYVLLTWILQKIYKKDYALLLNEQIVQPLHLKNTYFGKPTNIKDNESFSYSLQNGNWVKHTETDMSIPLGAGAIVSTPSDLTLFSEALFNGKLVSDQNLELIKILKDGFGMGLFQVPFNEKKGYGHTGGIDDFTSAFAHFDEQNVTIALTSNGSVFNNNNISITLASAVYNQPYEMPSFKTISVTTEELDKYLGVYASKDIPIKITFTKNNNTLIAQATGQPSTELVATDKDKFSFELAGAIMEFNPAEKIMNLKQGGQQFVFTKE</sequence>
<dbReference type="Gene3D" id="3.40.710.10">
    <property type="entry name" value="DD-peptidase/beta-lactamase superfamily"/>
    <property type="match status" value="1"/>
</dbReference>
<dbReference type="SUPFAM" id="SSF56601">
    <property type="entry name" value="beta-lactamase/transpeptidase-like"/>
    <property type="match status" value="1"/>
</dbReference>
<keyword evidence="3" id="KW-1185">Reference proteome</keyword>
<comment type="caution">
    <text evidence="2">The sequence shown here is derived from an EMBL/GenBank/DDBJ whole genome shotgun (WGS) entry which is preliminary data.</text>
</comment>
<dbReference type="InterPro" id="IPR001466">
    <property type="entry name" value="Beta-lactam-related"/>
</dbReference>
<dbReference type="PANTHER" id="PTHR46825:SF9">
    <property type="entry name" value="BETA-LACTAMASE-RELATED DOMAIN-CONTAINING PROTEIN"/>
    <property type="match status" value="1"/>
</dbReference>
<organism evidence="2 3">
    <name type="scientific">Flavobacterium granuli</name>
    <dbReference type="NCBI Taxonomy" id="280093"/>
    <lineage>
        <taxon>Bacteria</taxon>
        <taxon>Pseudomonadati</taxon>
        <taxon>Bacteroidota</taxon>
        <taxon>Flavobacteriia</taxon>
        <taxon>Flavobacteriales</taxon>
        <taxon>Flavobacteriaceae</taxon>
        <taxon>Flavobacterium</taxon>
    </lineage>
</organism>
<dbReference type="Pfam" id="PF00144">
    <property type="entry name" value="Beta-lactamase"/>
    <property type="match status" value="1"/>
</dbReference>
<dbReference type="PANTHER" id="PTHR46825">
    <property type="entry name" value="D-ALANYL-D-ALANINE-CARBOXYPEPTIDASE/ENDOPEPTIDASE AMPH"/>
    <property type="match status" value="1"/>
</dbReference>
<dbReference type="InterPro" id="IPR012338">
    <property type="entry name" value="Beta-lactam/transpept-like"/>
</dbReference>
<proteinExistence type="predicted"/>
<gene>
    <name evidence="2" type="ORF">J2W95_002525</name>
</gene>
<evidence type="ECO:0000259" key="1">
    <source>
        <dbReference type="Pfam" id="PF00144"/>
    </source>
</evidence>
<name>A0ABU1S471_9FLAO</name>
<accession>A0ABU1S471</accession>
<protein>
    <submittedName>
        <fullName evidence="2">CubicO group peptidase (Beta-lactamase class C family)</fullName>
    </submittedName>
</protein>
<evidence type="ECO:0000313" key="2">
    <source>
        <dbReference type="EMBL" id="MDR6845815.1"/>
    </source>
</evidence>
<dbReference type="EMBL" id="JAVDTX010000005">
    <property type="protein sequence ID" value="MDR6845815.1"/>
    <property type="molecule type" value="Genomic_DNA"/>
</dbReference>
<dbReference type="RefSeq" id="WP_310007427.1">
    <property type="nucleotide sequence ID" value="NZ_JAVDTX010000005.1"/>
</dbReference>
<feature type="domain" description="Beta-lactamase-related" evidence="1">
    <location>
        <begin position="44"/>
        <end position="331"/>
    </location>
</feature>
<reference evidence="2 3" key="1">
    <citation type="submission" date="2023-07" db="EMBL/GenBank/DDBJ databases">
        <title>Sorghum-associated microbial communities from plants grown in Nebraska, USA.</title>
        <authorList>
            <person name="Schachtman D."/>
        </authorList>
    </citation>
    <scope>NUCLEOTIDE SEQUENCE [LARGE SCALE GENOMIC DNA]</scope>
    <source>
        <strain evidence="2 3">BE124</strain>
    </source>
</reference>